<evidence type="ECO:0000256" key="1">
    <source>
        <dbReference type="ARBA" id="ARBA00004123"/>
    </source>
</evidence>
<dbReference type="Pfam" id="PF12767">
    <property type="entry name" value="SAGA-Tad1"/>
    <property type="match status" value="1"/>
</dbReference>
<dbReference type="GO" id="GO:0005634">
    <property type="term" value="C:nucleus"/>
    <property type="evidence" value="ECO:0007669"/>
    <property type="project" value="UniProtKB-SubCell"/>
</dbReference>
<dbReference type="Proteomes" id="UP000494165">
    <property type="component" value="Unassembled WGS sequence"/>
</dbReference>
<comment type="caution">
    <text evidence="6">The sequence shown here is derived from an EMBL/GenBank/DDBJ whole genome shotgun (WGS) entry which is preliminary data.</text>
</comment>
<protein>
    <recommendedName>
        <fullName evidence="8">Transcriptional adapter 1-like protein</fullName>
    </recommendedName>
</protein>
<reference evidence="6 7" key="1">
    <citation type="submission" date="2020-04" db="EMBL/GenBank/DDBJ databases">
        <authorList>
            <person name="Alioto T."/>
            <person name="Alioto T."/>
            <person name="Gomez Garrido J."/>
        </authorList>
    </citation>
    <scope>NUCLEOTIDE SEQUENCE [LARGE SCALE GENOMIC DNA]</scope>
</reference>
<proteinExistence type="inferred from homology"/>
<dbReference type="GO" id="GO:0003713">
    <property type="term" value="F:transcription coactivator activity"/>
    <property type="evidence" value="ECO:0007669"/>
    <property type="project" value="TreeGrafter"/>
</dbReference>
<keyword evidence="4" id="KW-0804">Transcription</keyword>
<dbReference type="OrthoDB" id="10264870at2759"/>
<organism evidence="6 7">
    <name type="scientific">Cloeon dipterum</name>
    <dbReference type="NCBI Taxonomy" id="197152"/>
    <lineage>
        <taxon>Eukaryota</taxon>
        <taxon>Metazoa</taxon>
        <taxon>Ecdysozoa</taxon>
        <taxon>Arthropoda</taxon>
        <taxon>Hexapoda</taxon>
        <taxon>Insecta</taxon>
        <taxon>Pterygota</taxon>
        <taxon>Palaeoptera</taxon>
        <taxon>Ephemeroptera</taxon>
        <taxon>Pisciforma</taxon>
        <taxon>Baetidae</taxon>
        <taxon>Cloeon</taxon>
    </lineage>
</organism>
<dbReference type="GO" id="GO:0000124">
    <property type="term" value="C:SAGA complex"/>
    <property type="evidence" value="ECO:0007669"/>
    <property type="project" value="TreeGrafter"/>
</dbReference>
<dbReference type="GO" id="GO:0006357">
    <property type="term" value="P:regulation of transcription by RNA polymerase II"/>
    <property type="evidence" value="ECO:0007669"/>
    <property type="project" value="TreeGrafter"/>
</dbReference>
<evidence type="ECO:0000256" key="4">
    <source>
        <dbReference type="ARBA" id="ARBA00023163"/>
    </source>
</evidence>
<evidence type="ECO:0000256" key="3">
    <source>
        <dbReference type="ARBA" id="ARBA00023015"/>
    </source>
</evidence>
<evidence type="ECO:0000256" key="2">
    <source>
        <dbReference type="ARBA" id="ARBA00010314"/>
    </source>
</evidence>
<name>A0A8S1DPH4_9INSE</name>
<dbReference type="PANTHER" id="PTHR21277:SF5">
    <property type="entry name" value="TRANSCRIPTIONAL ADAPTER 1"/>
    <property type="match status" value="1"/>
</dbReference>
<evidence type="ECO:0008006" key="8">
    <source>
        <dbReference type="Google" id="ProtNLM"/>
    </source>
</evidence>
<comment type="similarity">
    <text evidence="2">Belongs to the TADA1 family.</text>
</comment>
<sequence length="282" mass="31278">MTTEFSESHLIRSKIIEIIGEETSNKYFALLKNWFRMKMSKEDFDFFARKLLPPEAARLHNHFLLSLLNQCQPLADSLRLSSPFTASSRTRSPEPPSGPFVTAEPAAFVREMRPTRALGTQAPLPQQTPVHSDAHLPDLGLMMGRLLVAGWDHGLQGARYDVALCLVEATRGLVKSVLESVVRLRGGHRLRDGKYAFGLGTRPPALLPRQEGPPAKRPRLEEAEQQAAQELAASTPGQISARQPINLFDLYLALKVQPNVIPSTAIYARLVETIASKMQHSS</sequence>
<evidence type="ECO:0000313" key="6">
    <source>
        <dbReference type="EMBL" id="CAB3383016.1"/>
    </source>
</evidence>
<keyword evidence="7" id="KW-1185">Reference proteome</keyword>
<dbReference type="InterPro" id="IPR024738">
    <property type="entry name" value="Hfi1/Tada1"/>
</dbReference>
<keyword evidence="5" id="KW-0539">Nucleus</keyword>
<accession>A0A8S1DPH4</accession>
<comment type="subcellular location">
    <subcellularLocation>
        <location evidence="1">Nucleus</location>
    </subcellularLocation>
</comment>
<dbReference type="AlphaFoldDB" id="A0A8S1DPH4"/>
<dbReference type="EMBL" id="CADEPI010000292">
    <property type="protein sequence ID" value="CAB3383016.1"/>
    <property type="molecule type" value="Genomic_DNA"/>
</dbReference>
<keyword evidence="3" id="KW-0805">Transcription regulation</keyword>
<evidence type="ECO:0000313" key="7">
    <source>
        <dbReference type="Proteomes" id="UP000494165"/>
    </source>
</evidence>
<gene>
    <name evidence="6" type="ORF">CLODIP_2_CD13670</name>
</gene>
<evidence type="ECO:0000256" key="5">
    <source>
        <dbReference type="ARBA" id="ARBA00023242"/>
    </source>
</evidence>
<dbReference type="PANTHER" id="PTHR21277">
    <property type="entry name" value="TRANSCRIPTIONAL ADAPTER 1"/>
    <property type="match status" value="1"/>
</dbReference>